<dbReference type="PROSITE" id="PS51733">
    <property type="entry name" value="BPL_LPL_CATALYTIC"/>
    <property type="match status" value="1"/>
</dbReference>
<dbReference type="CDD" id="cd16444">
    <property type="entry name" value="LipB"/>
    <property type="match status" value="1"/>
</dbReference>
<protein>
    <recommendedName>
        <fullName evidence="2">lipoyl(octanoyl) transferase</fullName>
        <ecNumber evidence="2">2.3.1.181</ecNumber>
    </recommendedName>
</protein>
<reference evidence="7" key="1">
    <citation type="submission" date="2018-06" db="EMBL/GenBank/DDBJ databases">
        <authorList>
            <person name="Zhirakovskaya E."/>
        </authorList>
    </citation>
    <scope>NUCLEOTIDE SEQUENCE</scope>
</reference>
<dbReference type="PANTHER" id="PTHR10993">
    <property type="entry name" value="OCTANOYLTRANSFERASE"/>
    <property type="match status" value="1"/>
</dbReference>
<dbReference type="HAMAP" id="MF_00013">
    <property type="entry name" value="LipB"/>
    <property type="match status" value="1"/>
</dbReference>
<dbReference type="PANTHER" id="PTHR10993:SF7">
    <property type="entry name" value="LIPOYLTRANSFERASE 2, MITOCHONDRIAL-RELATED"/>
    <property type="match status" value="1"/>
</dbReference>
<dbReference type="SUPFAM" id="SSF55681">
    <property type="entry name" value="Class II aaRS and biotin synthetases"/>
    <property type="match status" value="1"/>
</dbReference>
<dbReference type="InterPro" id="IPR020605">
    <property type="entry name" value="Octanoyltransferase_CS"/>
</dbReference>
<organism evidence="7">
    <name type="scientific">hydrothermal vent metagenome</name>
    <dbReference type="NCBI Taxonomy" id="652676"/>
    <lineage>
        <taxon>unclassified sequences</taxon>
        <taxon>metagenomes</taxon>
        <taxon>ecological metagenomes</taxon>
    </lineage>
</organism>
<name>A0A3B0Y1Z9_9ZZZZ</name>
<keyword evidence="3" id="KW-0963">Cytoplasm</keyword>
<dbReference type="GO" id="GO:0033819">
    <property type="term" value="F:lipoyl(octanoyl) transferase activity"/>
    <property type="evidence" value="ECO:0007669"/>
    <property type="project" value="UniProtKB-EC"/>
</dbReference>
<evidence type="ECO:0000256" key="3">
    <source>
        <dbReference type="ARBA" id="ARBA00022490"/>
    </source>
</evidence>
<dbReference type="PIRSF" id="PIRSF016262">
    <property type="entry name" value="LPLase"/>
    <property type="match status" value="1"/>
</dbReference>
<evidence type="ECO:0000256" key="1">
    <source>
        <dbReference type="ARBA" id="ARBA00004821"/>
    </source>
</evidence>
<dbReference type="NCBIfam" id="TIGR00214">
    <property type="entry name" value="lipB"/>
    <property type="match status" value="1"/>
</dbReference>
<keyword evidence="4 7" id="KW-0808">Transferase</keyword>
<gene>
    <name evidence="7" type="ORF">MNBD_GAMMA09-3735</name>
</gene>
<keyword evidence="5 7" id="KW-0012">Acyltransferase</keyword>
<dbReference type="UniPathway" id="UPA00538">
    <property type="reaction ID" value="UER00592"/>
</dbReference>
<evidence type="ECO:0000256" key="2">
    <source>
        <dbReference type="ARBA" id="ARBA00012334"/>
    </source>
</evidence>
<dbReference type="Pfam" id="PF21948">
    <property type="entry name" value="LplA-B_cat"/>
    <property type="match status" value="1"/>
</dbReference>
<evidence type="ECO:0000256" key="5">
    <source>
        <dbReference type="ARBA" id="ARBA00023315"/>
    </source>
</evidence>
<dbReference type="EMBL" id="UOFI01000023">
    <property type="protein sequence ID" value="VAW62474.1"/>
    <property type="molecule type" value="Genomic_DNA"/>
</dbReference>
<dbReference type="InterPro" id="IPR004143">
    <property type="entry name" value="BPL_LPL_catalytic"/>
</dbReference>
<dbReference type="EC" id="2.3.1.181" evidence="2"/>
<comment type="pathway">
    <text evidence="1">Protein modification; protein lipoylation via endogenous pathway; protein N(6)-(lipoyl)lysine from octanoyl-[acyl-carrier-protein]: step 1/2.</text>
</comment>
<dbReference type="GO" id="GO:0009249">
    <property type="term" value="P:protein lipoylation"/>
    <property type="evidence" value="ECO:0007669"/>
    <property type="project" value="InterPro"/>
</dbReference>
<dbReference type="FunFam" id="3.30.930.10:FF:000020">
    <property type="entry name" value="Octanoyltransferase"/>
    <property type="match status" value="1"/>
</dbReference>
<dbReference type="InterPro" id="IPR045864">
    <property type="entry name" value="aa-tRNA-synth_II/BPL/LPL"/>
</dbReference>
<evidence type="ECO:0000256" key="4">
    <source>
        <dbReference type="ARBA" id="ARBA00022679"/>
    </source>
</evidence>
<sequence>MTTPLDQYAIVRHLGLLDYEKAFRQMQQFNAGRTKNSADEIWLLQHPAVFTLGTNSKPEHLLNPENIPVVQSDRGGQVTYHGPGQLIAYVLIDIKRKKMGVRKLVSALENTVVQFLAARGVAASADPKAPGVYVAGEKIAALGLRVKQGGCYHGLSLNVDIELADFDRINPCGYPGLKVTSLKRLGLNSNMQQVTASILEMLCMQLNIKQIKNTENSAHE</sequence>
<accession>A0A3B0Y1Z9</accession>
<dbReference type="Gene3D" id="3.30.930.10">
    <property type="entry name" value="Bira Bifunctional Protein, Domain 2"/>
    <property type="match status" value="1"/>
</dbReference>
<dbReference type="PROSITE" id="PS01313">
    <property type="entry name" value="LIPB"/>
    <property type="match status" value="1"/>
</dbReference>
<dbReference type="InterPro" id="IPR000544">
    <property type="entry name" value="Octanoyltransferase"/>
</dbReference>
<feature type="domain" description="BPL/LPL catalytic" evidence="6">
    <location>
        <begin position="35"/>
        <end position="210"/>
    </location>
</feature>
<proteinExistence type="inferred from homology"/>
<evidence type="ECO:0000313" key="7">
    <source>
        <dbReference type="EMBL" id="VAW62474.1"/>
    </source>
</evidence>
<evidence type="ECO:0000259" key="6">
    <source>
        <dbReference type="PROSITE" id="PS51733"/>
    </source>
</evidence>
<dbReference type="AlphaFoldDB" id="A0A3B0Y1Z9"/>
<dbReference type="NCBIfam" id="NF010922">
    <property type="entry name" value="PRK14342.1"/>
    <property type="match status" value="1"/>
</dbReference>